<dbReference type="CDD" id="cd07377">
    <property type="entry name" value="WHTH_GntR"/>
    <property type="match status" value="1"/>
</dbReference>
<keyword evidence="6" id="KW-1185">Reference proteome</keyword>
<reference evidence="5 6" key="1">
    <citation type="submission" date="2024-09" db="EMBL/GenBank/DDBJ databases">
        <authorList>
            <person name="Sun Q."/>
            <person name="Mori K."/>
        </authorList>
    </citation>
    <scope>NUCLEOTIDE SEQUENCE [LARGE SCALE GENOMIC DNA]</scope>
    <source>
        <strain evidence="5 6">TBRC 1851</strain>
    </source>
</reference>
<feature type="domain" description="HTH gntR-type" evidence="4">
    <location>
        <begin position="13"/>
        <end position="80"/>
    </location>
</feature>
<proteinExistence type="predicted"/>
<organism evidence="5 6">
    <name type="scientific">Sphaerimonospora cavernae</name>
    <dbReference type="NCBI Taxonomy" id="1740611"/>
    <lineage>
        <taxon>Bacteria</taxon>
        <taxon>Bacillati</taxon>
        <taxon>Actinomycetota</taxon>
        <taxon>Actinomycetes</taxon>
        <taxon>Streptosporangiales</taxon>
        <taxon>Streptosporangiaceae</taxon>
        <taxon>Sphaerimonospora</taxon>
    </lineage>
</organism>
<dbReference type="PANTHER" id="PTHR43537">
    <property type="entry name" value="TRANSCRIPTIONAL REGULATOR, GNTR FAMILY"/>
    <property type="match status" value="1"/>
</dbReference>
<dbReference type="InterPro" id="IPR008920">
    <property type="entry name" value="TF_FadR/GntR_C"/>
</dbReference>
<dbReference type="SMART" id="SM00895">
    <property type="entry name" value="FCD"/>
    <property type="match status" value="1"/>
</dbReference>
<dbReference type="InterPro" id="IPR036388">
    <property type="entry name" value="WH-like_DNA-bd_sf"/>
</dbReference>
<dbReference type="SMART" id="SM00345">
    <property type="entry name" value="HTH_GNTR"/>
    <property type="match status" value="1"/>
</dbReference>
<dbReference type="PROSITE" id="PS50949">
    <property type="entry name" value="HTH_GNTR"/>
    <property type="match status" value="1"/>
</dbReference>
<dbReference type="RefSeq" id="WP_394300517.1">
    <property type="nucleotide sequence ID" value="NZ_JBHMQT010000012.1"/>
</dbReference>
<dbReference type="Pfam" id="PF00392">
    <property type="entry name" value="GntR"/>
    <property type="match status" value="1"/>
</dbReference>
<evidence type="ECO:0000256" key="1">
    <source>
        <dbReference type="ARBA" id="ARBA00023015"/>
    </source>
</evidence>
<evidence type="ECO:0000256" key="3">
    <source>
        <dbReference type="ARBA" id="ARBA00023163"/>
    </source>
</evidence>
<evidence type="ECO:0000313" key="5">
    <source>
        <dbReference type="EMBL" id="MFC0862303.1"/>
    </source>
</evidence>
<keyword evidence="1" id="KW-0805">Transcription regulation</keyword>
<keyword evidence="2" id="KW-0238">DNA-binding</keyword>
<dbReference type="EMBL" id="JBHMQT010000012">
    <property type="protein sequence ID" value="MFC0862303.1"/>
    <property type="molecule type" value="Genomic_DNA"/>
</dbReference>
<protein>
    <submittedName>
        <fullName evidence="5">FadR/GntR family transcriptional regulator</fullName>
    </submittedName>
</protein>
<gene>
    <name evidence="5" type="ORF">ACFHYQ_08340</name>
</gene>
<dbReference type="Proteomes" id="UP001589870">
    <property type="component" value="Unassembled WGS sequence"/>
</dbReference>
<dbReference type="PRINTS" id="PR00035">
    <property type="entry name" value="HTHGNTR"/>
</dbReference>
<dbReference type="Pfam" id="PF07729">
    <property type="entry name" value="FCD"/>
    <property type="match status" value="1"/>
</dbReference>
<evidence type="ECO:0000313" key="6">
    <source>
        <dbReference type="Proteomes" id="UP001589870"/>
    </source>
</evidence>
<evidence type="ECO:0000259" key="4">
    <source>
        <dbReference type="PROSITE" id="PS50949"/>
    </source>
</evidence>
<evidence type="ECO:0000256" key="2">
    <source>
        <dbReference type="ARBA" id="ARBA00023125"/>
    </source>
</evidence>
<accession>A0ABV6U1H3</accession>
<name>A0ABV6U1H3_9ACTN</name>
<dbReference type="InterPro" id="IPR011711">
    <property type="entry name" value="GntR_C"/>
</dbReference>
<dbReference type="SUPFAM" id="SSF46785">
    <property type="entry name" value="Winged helix' DNA-binding domain"/>
    <property type="match status" value="1"/>
</dbReference>
<sequence length="235" mass="26202">MTRARFGPVPARRMVSEEIRDALLESIETGALAPGTRLPSERELCEEFGVARTSVREAVQSLLALGRVHKVGNRFHVAEKLPEISVDPRKSRVRELFECRRVIEVSIARFAASRATSAERDELLRMADSFTGEMSLEEFRGSDRLFHWTVARACGNPTLQELYGKVLDGVFASEEFRTLLDSSTNVEAVREVITEACAAHRRIAEAIQAGDEDCAAQAAEFHLSQVEHSMIARMV</sequence>
<dbReference type="SUPFAM" id="SSF48008">
    <property type="entry name" value="GntR ligand-binding domain-like"/>
    <property type="match status" value="1"/>
</dbReference>
<dbReference type="Gene3D" id="1.10.10.10">
    <property type="entry name" value="Winged helix-like DNA-binding domain superfamily/Winged helix DNA-binding domain"/>
    <property type="match status" value="1"/>
</dbReference>
<dbReference type="Gene3D" id="1.20.120.530">
    <property type="entry name" value="GntR ligand-binding domain-like"/>
    <property type="match status" value="1"/>
</dbReference>
<dbReference type="InterPro" id="IPR036390">
    <property type="entry name" value="WH_DNA-bd_sf"/>
</dbReference>
<keyword evidence="3" id="KW-0804">Transcription</keyword>
<comment type="caution">
    <text evidence="5">The sequence shown here is derived from an EMBL/GenBank/DDBJ whole genome shotgun (WGS) entry which is preliminary data.</text>
</comment>
<dbReference type="InterPro" id="IPR000524">
    <property type="entry name" value="Tscrpt_reg_HTH_GntR"/>
</dbReference>
<dbReference type="PANTHER" id="PTHR43537:SF24">
    <property type="entry name" value="GLUCONATE OPERON TRANSCRIPTIONAL REPRESSOR"/>
    <property type="match status" value="1"/>
</dbReference>